<keyword evidence="8 19" id="KW-0679">Respiratory chain</keyword>
<dbReference type="GO" id="GO:0005886">
    <property type="term" value="C:plasma membrane"/>
    <property type="evidence" value="ECO:0007669"/>
    <property type="project" value="UniProtKB-SubCell"/>
</dbReference>
<dbReference type="PROSITE" id="PS51007">
    <property type="entry name" value="CYTC"/>
    <property type="match status" value="2"/>
</dbReference>
<evidence type="ECO:0000256" key="22">
    <source>
        <dbReference type="SAM" id="Phobius"/>
    </source>
</evidence>
<feature type="domain" description="Cytochrome c" evidence="23">
    <location>
        <begin position="205"/>
        <end position="286"/>
    </location>
</feature>
<comment type="similarity">
    <text evidence="3 19">Belongs to the CcoP / FixP family.</text>
</comment>
<dbReference type="GO" id="GO:0016491">
    <property type="term" value="F:oxidoreductase activity"/>
    <property type="evidence" value="ECO:0007669"/>
    <property type="project" value="UniProtKB-KW"/>
</dbReference>
<evidence type="ECO:0000256" key="18">
    <source>
        <dbReference type="ARBA" id="ARBA00023136"/>
    </source>
</evidence>
<evidence type="ECO:0000256" key="10">
    <source>
        <dbReference type="ARBA" id="ARBA00022723"/>
    </source>
</evidence>
<keyword evidence="9 22" id="KW-0812">Transmembrane</keyword>
<dbReference type="EMBL" id="SNVJ01000002">
    <property type="protein sequence ID" value="MXP62419.1"/>
    <property type="molecule type" value="Genomic_DNA"/>
</dbReference>
<feature type="transmembrane region" description="Helical" evidence="22">
    <location>
        <begin position="33"/>
        <end position="55"/>
    </location>
</feature>
<dbReference type="SUPFAM" id="SSF46626">
    <property type="entry name" value="Cytochrome c"/>
    <property type="match status" value="2"/>
</dbReference>
<evidence type="ECO:0000313" key="25">
    <source>
        <dbReference type="Proteomes" id="UP000460715"/>
    </source>
</evidence>
<protein>
    <recommendedName>
        <fullName evidence="19">Cbb3-type cytochrome c oxidase subunit</fullName>
    </recommendedName>
</protein>
<evidence type="ECO:0000256" key="3">
    <source>
        <dbReference type="ARBA" id="ARBA00006113"/>
    </source>
</evidence>
<gene>
    <name evidence="24" type="primary">ccoP</name>
    <name evidence="24" type="ORF">E0493_03505</name>
</gene>
<feature type="binding site" description="covalent" evidence="21">
    <location>
        <position position="218"/>
    </location>
    <ligand>
        <name>heme c</name>
        <dbReference type="ChEBI" id="CHEBI:61717"/>
        <label>2</label>
    </ligand>
</feature>
<evidence type="ECO:0000256" key="16">
    <source>
        <dbReference type="ARBA" id="ARBA00023004"/>
    </source>
</evidence>
<keyword evidence="4 19" id="KW-0813">Transport</keyword>
<dbReference type="InterPro" id="IPR036909">
    <property type="entry name" value="Cyt_c-like_dom_sf"/>
</dbReference>
<feature type="binding site" description="axial binding residue" evidence="20">
    <location>
        <position position="124"/>
    </location>
    <ligand>
        <name>heme c</name>
        <dbReference type="ChEBI" id="CHEBI:61717"/>
        <label>1</label>
    </ligand>
    <ligandPart>
        <name>Fe</name>
        <dbReference type="ChEBI" id="CHEBI:18248"/>
    </ligandPart>
</feature>
<dbReference type="InterPro" id="IPR004678">
    <property type="entry name" value="Cyt_c_oxidase_cbb3_su3"/>
</dbReference>
<name>A0A845BG07_9PROT</name>
<evidence type="ECO:0000256" key="2">
    <source>
        <dbReference type="ARBA" id="ARBA00004673"/>
    </source>
</evidence>
<dbReference type="PIRSF" id="PIRSF000006">
    <property type="entry name" value="Cbb3-Cox_fixP"/>
    <property type="match status" value="1"/>
</dbReference>
<feature type="domain" description="Cytochrome c" evidence="23">
    <location>
        <begin position="107"/>
        <end position="198"/>
    </location>
</feature>
<keyword evidence="11" id="KW-0677">Repeat</keyword>
<evidence type="ECO:0000256" key="6">
    <source>
        <dbReference type="ARBA" id="ARBA00022519"/>
    </source>
</evidence>
<dbReference type="Pfam" id="PF14715">
    <property type="entry name" value="FixP_N"/>
    <property type="match status" value="1"/>
</dbReference>
<dbReference type="UniPathway" id="UPA00705"/>
<dbReference type="Gene3D" id="6.10.280.130">
    <property type="match status" value="1"/>
</dbReference>
<feature type="binding site" description="axial binding residue" evidence="20">
    <location>
        <position position="173"/>
    </location>
    <ligand>
        <name>heme c</name>
        <dbReference type="ChEBI" id="CHEBI:61717"/>
        <label>2</label>
    </ligand>
    <ligandPart>
        <name>Fe</name>
        <dbReference type="ChEBI" id="CHEBI:18248"/>
    </ligandPart>
</feature>
<evidence type="ECO:0000256" key="17">
    <source>
        <dbReference type="ARBA" id="ARBA00023065"/>
    </source>
</evidence>
<dbReference type="InterPro" id="IPR008168">
    <property type="entry name" value="Cyt_C_IC"/>
</dbReference>
<feature type="binding site" description="covalent" evidence="21">
    <location>
        <position position="120"/>
    </location>
    <ligand>
        <name>heme c</name>
        <dbReference type="ChEBI" id="CHEBI:61717"/>
        <label>1</label>
    </ligand>
</feature>
<evidence type="ECO:0000256" key="11">
    <source>
        <dbReference type="ARBA" id="ARBA00022737"/>
    </source>
</evidence>
<proteinExistence type="inferred from homology"/>
<reference evidence="24 25" key="1">
    <citation type="submission" date="2019-03" db="EMBL/GenBank/DDBJ databases">
        <title>Roseomonas sp. a novel Roseomonas species isolated from Sea whip Gorgonian.</title>
        <authorList>
            <person name="Li F."/>
            <person name="Pan X."/>
            <person name="Huang S."/>
            <person name="Li Z."/>
            <person name="Meng B."/>
        </authorList>
    </citation>
    <scope>NUCLEOTIDE SEQUENCE [LARGE SCALE GENOMIC DNA]</scope>
    <source>
        <strain evidence="24 25">M0104</strain>
    </source>
</reference>
<evidence type="ECO:0000256" key="7">
    <source>
        <dbReference type="ARBA" id="ARBA00022617"/>
    </source>
</evidence>
<dbReference type="OrthoDB" id="9811281at2"/>
<evidence type="ECO:0000256" key="1">
    <source>
        <dbReference type="ARBA" id="ARBA00004533"/>
    </source>
</evidence>
<keyword evidence="16 19" id="KW-0408">Iron</keyword>
<keyword evidence="15 19" id="KW-0560">Oxidoreductase</keyword>
<evidence type="ECO:0000256" key="9">
    <source>
        <dbReference type="ARBA" id="ARBA00022692"/>
    </source>
</evidence>
<comment type="function">
    <text evidence="19">C-type cytochrome. Part of the cbb3-type cytochrome c oxidase complex.</text>
</comment>
<evidence type="ECO:0000259" key="23">
    <source>
        <dbReference type="PROSITE" id="PS51007"/>
    </source>
</evidence>
<dbReference type="InterPro" id="IPR038414">
    <property type="entry name" value="CcoP_N_sf"/>
</dbReference>
<feature type="binding site" description="covalent" evidence="21">
    <location>
        <position position="221"/>
    </location>
    <ligand>
        <name>heme c</name>
        <dbReference type="ChEBI" id="CHEBI:61717"/>
        <label>2</label>
    </ligand>
</feature>
<evidence type="ECO:0000256" key="19">
    <source>
        <dbReference type="PIRNR" id="PIRNR000006"/>
    </source>
</evidence>
<evidence type="ECO:0000256" key="15">
    <source>
        <dbReference type="ARBA" id="ARBA00023002"/>
    </source>
</evidence>
<keyword evidence="18 19" id="KW-0472">Membrane</keyword>
<comment type="cofactor">
    <cofactor evidence="19 21">
        <name>heme c</name>
        <dbReference type="ChEBI" id="CHEBI:61717"/>
    </cofactor>
    <text evidence="19 21">Binds 2 heme C groups per subunit.</text>
</comment>
<comment type="caution">
    <text evidence="24">The sequence shown here is derived from an EMBL/GenBank/DDBJ whole genome shotgun (WGS) entry which is preliminary data.</text>
</comment>
<dbReference type="Gene3D" id="1.10.760.10">
    <property type="entry name" value="Cytochrome c-like domain"/>
    <property type="match status" value="2"/>
</dbReference>
<dbReference type="Pfam" id="PF00034">
    <property type="entry name" value="Cytochrom_C"/>
    <property type="match status" value="1"/>
</dbReference>
<evidence type="ECO:0000256" key="5">
    <source>
        <dbReference type="ARBA" id="ARBA00022475"/>
    </source>
</evidence>
<dbReference type="InterPro" id="IPR050597">
    <property type="entry name" value="Cytochrome_c_Oxidase_Subunit"/>
</dbReference>
<dbReference type="PANTHER" id="PTHR33751">
    <property type="entry name" value="CBB3-TYPE CYTOCHROME C OXIDASE SUBUNIT FIXP"/>
    <property type="match status" value="1"/>
</dbReference>
<feature type="binding site" description="covalent" evidence="21">
    <location>
        <position position="123"/>
    </location>
    <ligand>
        <name>heme c</name>
        <dbReference type="ChEBI" id="CHEBI:61717"/>
        <label>1</label>
    </ligand>
</feature>
<keyword evidence="5 19" id="KW-1003">Cell membrane</keyword>
<evidence type="ECO:0000256" key="4">
    <source>
        <dbReference type="ARBA" id="ARBA00022448"/>
    </source>
</evidence>
<dbReference type="NCBIfam" id="TIGR00782">
    <property type="entry name" value="ccoP"/>
    <property type="match status" value="1"/>
</dbReference>
<feature type="binding site" description="axial binding residue" evidence="20">
    <location>
        <position position="263"/>
    </location>
    <ligand>
        <name>heme c</name>
        <dbReference type="ChEBI" id="CHEBI:61717"/>
        <label>1</label>
    </ligand>
    <ligandPart>
        <name>Fe</name>
        <dbReference type="ChEBI" id="CHEBI:18248"/>
    </ligandPart>
</feature>
<keyword evidence="10 19" id="KW-0479">Metal-binding</keyword>
<keyword evidence="12 19" id="KW-0375">Hydrogen ion transport</keyword>
<evidence type="ECO:0000256" key="20">
    <source>
        <dbReference type="PIRSR" id="PIRSR000006-1"/>
    </source>
</evidence>
<accession>A0A845BG07</accession>
<keyword evidence="17 19" id="KW-0406">Ion transport</keyword>
<comment type="pathway">
    <text evidence="2 19">Energy metabolism; oxidative phosphorylation.</text>
</comment>
<evidence type="ECO:0000313" key="24">
    <source>
        <dbReference type="EMBL" id="MXP62419.1"/>
    </source>
</evidence>
<comment type="subunit">
    <text evidence="19">Component of the cbb3-type cytochrome c oxidase.</text>
</comment>
<keyword evidence="14 22" id="KW-1133">Transmembrane helix</keyword>
<evidence type="ECO:0000256" key="8">
    <source>
        <dbReference type="ARBA" id="ARBA00022660"/>
    </source>
</evidence>
<dbReference type="Proteomes" id="UP000460715">
    <property type="component" value="Unassembled WGS sequence"/>
</dbReference>
<evidence type="ECO:0000256" key="21">
    <source>
        <dbReference type="PIRSR" id="PIRSR000006-2"/>
    </source>
</evidence>
<dbReference type="PRINTS" id="PR00605">
    <property type="entry name" value="CYTCHROMECIC"/>
</dbReference>
<organism evidence="24 25">
    <name type="scientific">Teichococcus coralli</name>
    <dbReference type="NCBI Taxonomy" id="2545983"/>
    <lineage>
        <taxon>Bacteria</taxon>
        <taxon>Pseudomonadati</taxon>
        <taxon>Pseudomonadota</taxon>
        <taxon>Alphaproteobacteria</taxon>
        <taxon>Acetobacterales</taxon>
        <taxon>Roseomonadaceae</taxon>
        <taxon>Roseomonas</taxon>
    </lineage>
</organism>
<dbReference type="Pfam" id="PF13442">
    <property type="entry name" value="Cytochrome_CBB3"/>
    <property type="match status" value="1"/>
</dbReference>
<dbReference type="GO" id="GO:0005506">
    <property type="term" value="F:iron ion binding"/>
    <property type="evidence" value="ECO:0007669"/>
    <property type="project" value="InterPro"/>
</dbReference>
<evidence type="ECO:0000256" key="12">
    <source>
        <dbReference type="ARBA" id="ARBA00022781"/>
    </source>
</evidence>
<evidence type="ECO:0000256" key="14">
    <source>
        <dbReference type="ARBA" id="ARBA00022989"/>
    </source>
</evidence>
<keyword evidence="7 19" id="KW-0349">Heme</keyword>
<dbReference type="GO" id="GO:0020037">
    <property type="term" value="F:heme binding"/>
    <property type="evidence" value="ECO:0007669"/>
    <property type="project" value="InterPro"/>
</dbReference>
<dbReference type="InterPro" id="IPR032858">
    <property type="entry name" value="CcoP_N"/>
</dbReference>
<dbReference type="GO" id="GO:0006119">
    <property type="term" value="P:oxidative phosphorylation"/>
    <property type="evidence" value="ECO:0007669"/>
    <property type="project" value="UniProtKB-UniPathway"/>
</dbReference>
<keyword evidence="25" id="KW-1185">Reference proteome</keyword>
<dbReference type="GO" id="GO:0009055">
    <property type="term" value="F:electron transfer activity"/>
    <property type="evidence" value="ECO:0007669"/>
    <property type="project" value="InterPro"/>
</dbReference>
<dbReference type="RefSeq" id="WP_160935525.1">
    <property type="nucleotide sequence ID" value="NZ_SNVJ01000002.1"/>
</dbReference>
<dbReference type="InterPro" id="IPR009056">
    <property type="entry name" value="Cyt_c-like_dom"/>
</dbReference>
<evidence type="ECO:0000256" key="13">
    <source>
        <dbReference type="ARBA" id="ARBA00022982"/>
    </source>
</evidence>
<dbReference type="GO" id="GO:1902600">
    <property type="term" value="P:proton transmembrane transport"/>
    <property type="evidence" value="ECO:0007669"/>
    <property type="project" value="UniProtKB-KW"/>
</dbReference>
<keyword evidence="13 19" id="KW-0249">Electron transport</keyword>
<dbReference type="PANTHER" id="PTHR33751:SF1">
    <property type="entry name" value="CBB3-TYPE CYTOCHROME C OXIDASE SUBUNIT FIXP"/>
    <property type="match status" value="1"/>
</dbReference>
<feature type="binding site" description="axial binding residue" evidence="20">
    <location>
        <position position="222"/>
    </location>
    <ligand>
        <name>heme c</name>
        <dbReference type="ChEBI" id="CHEBI:61717"/>
        <label>2</label>
    </ligand>
    <ligandPart>
        <name>Fe</name>
        <dbReference type="ChEBI" id="CHEBI:18248"/>
    </ligandPart>
</feature>
<comment type="subcellular location">
    <subcellularLocation>
        <location evidence="1 19">Cell inner membrane</location>
    </subcellularLocation>
</comment>
<sequence>MPTKIEKDAVSGTLTTGHEWDGIKELNTPLPKWWLYVFYATIAFAAVWVVLYPALPIQGATGLTGWTARGAIEQEMAEHAERLEPRLAAIRDAAPQEILADPELRNFALAGGRVAFANNCAACHGAGGQGAQGGFPSLADDDWLWGGKLADIRQTIAHGIRNAEDEAARTTMMPRFLADGLLSAAQVNEVAEHVLSLSGRATDAAAARRGAAVFAENCSSCHGNDGRGSRELGAPDLADQIWLYGGDKAAVVQSVSYARAGVMPAWGGRLDPAVVNMLTVYVHSLGGGEPE</sequence>
<keyword evidence="6 19" id="KW-0997">Cell inner membrane</keyword>
<dbReference type="AlphaFoldDB" id="A0A845BG07"/>